<organism evidence="2">
    <name type="scientific">gut metagenome</name>
    <dbReference type="NCBI Taxonomy" id="749906"/>
    <lineage>
        <taxon>unclassified sequences</taxon>
        <taxon>metagenomes</taxon>
        <taxon>organismal metagenomes</taxon>
    </lineage>
</organism>
<comment type="caution">
    <text evidence="2">The sequence shown here is derived from an EMBL/GenBank/DDBJ whole genome shotgun (WGS) entry which is preliminary data.</text>
</comment>
<gene>
    <name evidence="2" type="ORF">EVA_09345</name>
</gene>
<dbReference type="AlphaFoldDB" id="J9G5T2"/>
<dbReference type="EMBL" id="AMCI01002499">
    <property type="protein sequence ID" value="EJX02552.1"/>
    <property type="molecule type" value="Genomic_DNA"/>
</dbReference>
<evidence type="ECO:0000313" key="2">
    <source>
        <dbReference type="EMBL" id="EJX02552.1"/>
    </source>
</evidence>
<keyword evidence="1" id="KW-0472">Membrane</keyword>
<protein>
    <submittedName>
        <fullName evidence="2">Uncharacterized protein</fullName>
    </submittedName>
</protein>
<keyword evidence="1" id="KW-0812">Transmembrane</keyword>
<evidence type="ECO:0000256" key="1">
    <source>
        <dbReference type="SAM" id="Phobius"/>
    </source>
</evidence>
<sequence>MAHVECVGINDILWLWIFVFVPCFSFLLFVLKMNKWHYCIDYSKVIRIFAAQKCKVFELI</sequence>
<proteinExistence type="predicted"/>
<accession>J9G5T2</accession>
<keyword evidence="1" id="KW-1133">Transmembrane helix</keyword>
<name>J9G5T2_9ZZZZ</name>
<reference evidence="2" key="1">
    <citation type="journal article" date="2012" name="PLoS ONE">
        <title>Gene sets for utilization of primary and secondary nutrition supplies in the distal gut of endangered iberian lynx.</title>
        <authorList>
            <person name="Alcaide M."/>
            <person name="Messina E."/>
            <person name="Richter M."/>
            <person name="Bargiela R."/>
            <person name="Peplies J."/>
            <person name="Huws S.A."/>
            <person name="Newbold C.J."/>
            <person name="Golyshin P.N."/>
            <person name="Simon M.A."/>
            <person name="Lopez G."/>
            <person name="Yakimov M.M."/>
            <person name="Ferrer M."/>
        </authorList>
    </citation>
    <scope>NUCLEOTIDE SEQUENCE</scope>
</reference>
<feature type="transmembrane region" description="Helical" evidence="1">
    <location>
        <begin position="12"/>
        <end position="31"/>
    </location>
</feature>